<protein>
    <submittedName>
        <fullName evidence="2">Uncharacterized protein</fullName>
    </submittedName>
</protein>
<feature type="region of interest" description="Disordered" evidence="1">
    <location>
        <begin position="1"/>
        <end position="29"/>
    </location>
</feature>
<name>A0A1V0SC32_9VIRU</name>
<accession>A0A1V0SC32</accession>
<organism evidence="2">
    <name type="scientific">Catovirus CTV1</name>
    <dbReference type="NCBI Taxonomy" id="1977631"/>
    <lineage>
        <taxon>Viruses</taxon>
        <taxon>Varidnaviria</taxon>
        <taxon>Bamfordvirae</taxon>
        <taxon>Nucleocytoviricota</taxon>
        <taxon>Megaviricetes</taxon>
        <taxon>Imitervirales</taxon>
        <taxon>Mimiviridae</taxon>
        <taxon>Klosneuvirinae</taxon>
        <taxon>Catovirus</taxon>
    </lineage>
</organism>
<sequence length="76" mass="8827">MKNKKYSKYKNKRLNNDQESDNDVPDGGFPPIYMCNSNKIISEEQNKNREYSVSKSAVSIKDILNKRRDATPLFVI</sequence>
<dbReference type="EMBL" id="KY684084">
    <property type="protein sequence ID" value="ARF09273.1"/>
    <property type="molecule type" value="Genomic_DNA"/>
</dbReference>
<evidence type="ECO:0000256" key="1">
    <source>
        <dbReference type="SAM" id="MobiDB-lite"/>
    </source>
</evidence>
<proteinExistence type="predicted"/>
<feature type="compositionally biased region" description="Basic residues" evidence="1">
    <location>
        <begin position="1"/>
        <end position="13"/>
    </location>
</feature>
<reference evidence="2" key="1">
    <citation type="journal article" date="2017" name="Science">
        <title>Giant viruses with an expanded complement of translation system components.</title>
        <authorList>
            <person name="Schulz F."/>
            <person name="Yutin N."/>
            <person name="Ivanova N.N."/>
            <person name="Ortega D.R."/>
            <person name="Lee T.K."/>
            <person name="Vierheilig J."/>
            <person name="Daims H."/>
            <person name="Horn M."/>
            <person name="Wagner M."/>
            <person name="Jensen G.J."/>
            <person name="Kyrpides N.C."/>
            <person name="Koonin E.V."/>
            <person name="Woyke T."/>
        </authorList>
    </citation>
    <scope>NUCLEOTIDE SEQUENCE</scope>
    <source>
        <strain evidence="2">CTV1</strain>
    </source>
</reference>
<evidence type="ECO:0000313" key="2">
    <source>
        <dbReference type="EMBL" id="ARF09273.1"/>
    </source>
</evidence>
<gene>
    <name evidence="2" type="ORF">Catovirus_2_222</name>
</gene>